<dbReference type="EMBL" id="AZRA01000025">
    <property type="protein sequence ID" value="KDB53407.1"/>
    <property type="molecule type" value="Genomic_DNA"/>
</dbReference>
<protein>
    <recommendedName>
        <fullName evidence="8">Ergothioneine biosynthesis protein EgtB</fullName>
    </recommendedName>
</protein>
<gene>
    <name evidence="6" type="ORF">X805_09920</name>
</gene>
<proteinExistence type="predicted"/>
<dbReference type="PANTHER" id="PTHR23150:SF36">
    <property type="entry name" value="HERCYNINE OXYGENASE"/>
    <property type="match status" value="1"/>
</dbReference>
<keyword evidence="1" id="KW-0560">Oxidoreductase</keyword>
<sequence>MTRAAPTPALLRRRYRAVRAVTETLCAPLLTEDYQTQAVTEASPPKWHIAHVTWFFETFLLKPHHPDYRPGFPGFEVLFNSYYESIGKFHPRHQRGHLARPSVEEVYRYRRTVDAAMEELFDLLENTPDRTSDPTTTATICGFIELGLNHEQQHQELLCMDIKANFAVNPLKPAYRRDLPRRTVEATRPLRWVEQGEGLHEIGHAPGSGFAFDNESPRHRVWLNGYRVADRLVTNGEYLAFIASGAYTQAAHWLSDGWAHIRRHDWQHPLYWERDGQGGWLEMTLGGWRALDLHAPVCHVSYYEAEAYARWAGHRLPTEAELEVVLAQQALQGNTFDQGFLHPMPAGTDGQWHGDLWTWTGSAYLPYPGFKPLEGSAGEYNGKFMCNQMVLRGGCCATSLDHLRASYRNFFYPHDRWAFTGIRLAGDL</sequence>
<evidence type="ECO:0000256" key="2">
    <source>
        <dbReference type="ARBA" id="ARBA00023004"/>
    </source>
</evidence>
<dbReference type="InterPro" id="IPR005532">
    <property type="entry name" value="SUMF_dom"/>
</dbReference>
<evidence type="ECO:0000313" key="7">
    <source>
        <dbReference type="Proteomes" id="UP000026714"/>
    </source>
</evidence>
<dbReference type="Pfam" id="PF12867">
    <property type="entry name" value="DinB_2"/>
    <property type="match status" value="1"/>
</dbReference>
<keyword evidence="7" id="KW-1185">Reference proteome</keyword>
<evidence type="ECO:0000256" key="1">
    <source>
        <dbReference type="ARBA" id="ARBA00023002"/>
    </source>
</evidence>
<feature type="domain" description="DinB-like" evidence="5">
    <location>
        <begin position="15"/>
        <end position="157"/>
    </location>
</feature>
<dbReference type="RefSeq" id="WP_037478887.1">
    <property type="nucleotide sequence ID" value="NZ_AZRA01000025.1"/>
</dbReference>
<name>A0A059KPI6_9BURK</name>
<dbReference type="Proteomes" id="UP000026714">
    <property type="component" value="Unassembled WGS sequence"/>
</dbReference>
<dbReference type="PANTHER" id="PTHR23150">
    <property type="entry name" value="SULFATASE MODIFYING FACTOR 1, 2"/>
    <property type="match status" value="1"/>
</dbReference>
<reference evidence="6 7" key="1">
    <citation type="journal article" date="2014" name="FEMS Microbiol. Ecol.">
        <title>Sphaerotilus natans encrusted with nanoball-shaped Fe(III) oxide minerals formed by nitrate-reducing mixotrophic Fe(II) oxidation.</title>
        <authorList>
            <person name="Park S."/>
            <person name="Kim D.H."/>
            <person name="Lee J.H."/>
            <person name="Hur H.G."/>
        </authorList>
    </citation>
    <scope>NUCLEOTIDE SEQUENCE [LARGE SCALE GENOMIC DNA]</scope>
    <source>
        <strain evidence="6 7">DSM 6575</strain>
    </source>
</reference>
<organism evidence="6 7">
    <name type="scientific">Sphaerotilus natans subsp. natans DSM 6575</name>
    <dbReference type="NCBI Taxonomy" id="1286631"/>
    <lineage>
        <taxon>Bacteria</taxon>
        <taxon>Pseudomonadati</taxon>
        <taxon>Pseudomonadota</taxon>
        <taxon>Betaproteobacteria</taxon>
        <taxon>Burkholderiales</taxon>
        <taxon>Sphaerotilaceae</taxon>
        <taxon>Sphaerotilus</taxon>
    </lineage>
</organism>
<comment type="pathway">
    <text evidence="3">Amino-acid biosynthesis; ergothioneine biosynthesis.</text>
</comment>
<dbReference type="AlphaFoldDB" id="A0A059KPI6"/>
<evidence type="ECO:0000256" key="3">
    <source>
        <dbReference type="ARBA" id="ARBA00037882"/>
    </source>
</evidence>
<keyword evidence="2" id="KW-0408">Iron</keyword>
<dbReference type="eggNOG" id="COG1262">
    <property type="taxonomic scope" value="Bacteria"/>
</dbReference>
<evidence type="ECO:0000313" key="6">
    <source>
        <dbReference type="EMBL" id="KDB53407.1"/>
    </source>
</evidence>
<dbReference type="Pfam" id="PF03781">
    <property type="entry name" value="FGE-sulfatase"/>
    <property type="match status" value="1"/>
</dbReference>
<dbReference type="NCBIfam" id="TIGR03440">
    <property type="entry name" value="egtB_TIGR03440"/>
    <property type="match status" value="1"/>
</dbReference>
<accession>A0A059KPI6</accession>
<dbReference type="InterPro" id="IPR017806">
    <property type="entry name" value="EgtB"/>
</dbReference>
<dbReference type="STRING" id="34103.SAMN05421778_10870"/>
<dbReference type="InterPro" id="IPR016187">
    <property type="entry name" value="CTDL_fold"/>
</dbReference>
<dbReference type="SUPFAM" id="SSF56436">
    <property type="entry name" value="C-type lectin-like"/>
    <property type="match status" value="1"/>
</dbReference>
<dbReference type="GO" id="GO:0052699">
    <property type="term" value="P:ergothioneine biosynthetic process"/>
    <property type="evidence" value="ECO:0007669"/>
    <property type="project" value="InterPro"/>
</dbReference>
<dbReference type="PATRIC" id="fig|1286631.3.peg.979"/>
<evidence type="ECO:0000259" key="4">
    <source>
        <dbReference type="Pfam" id="PF03781"/>
    </source>
</evidence>
<feature type="domain" description="Sulfatase-modifying factor enzyme-like" evidence="4">
    <location>
        <begin position="201"/>
        <end position="326"/>
    </location>
</feature>
<dbReference type="InterPro" id="IPR024775">
    <property type="entry name" value="DinB-like"/>
</dbReference>
<dbReference type="InterPro" id="IPR042095">
    <property type="entry name" value="SUMF_sf"/>
</dbReference>
<comment type="caution">
    <text evidence="6">The sequence shown here is derived from an EMBL/GenBank/DDBJ whole genome shotgun (WGS) entry which is preliminary data.</text>
</comment>
<dbReference type="Gene3D" id="3.90.1580.10">
    <property type="entry name" value="paralog of FGE (formylglycine-generating enzyme)"/>
    <property type="match status" value="2"/>
</dbReference>
<evidence type="ECO:0008006" key="8">
    <source>
        <dbReference type="Google" id="ProtNLM"/>
    </source>
</evidence>
<dbReference type="InterPro" id="IPR051043">
    <property type="entry name" value="Sulfatase_Mod_Factor_Kinase"/>
</dbReference>
<evidence type="ECO:0000259" key="5">
    <source>
        <dbReference type="Pfam" id="PF12867"/>
    </source>
</evidence>